<dbReference type="PROSITE" id="PS51904">
    <property type="entry name" value="GLYCOSYL_HYDROL_F25_2"/>
    <property type="match status" value="1"/>
</dbReference>
<dbReference type="SUPFAM" id="SSF51445">
    <property type="entry name" value="(Trans)glycosidases"/>
    <property type="match status" value="1"/>
</dbReference>
<dbReference type="CDD" id="cd06522">
    <property type="entry name" value="GH25_AtlA-like"/>
    <property type="match status" value="1"/>
</dbReference>
<protein>
    <recommendedName>
        <fullName evidence="4">Lysozyme</fullName>
        <ecNumber evidence="4">3.2.1.17</ecNumber>
    </recommendedName>
</protein>
<dbReference type="PANTHER" id="PTHR34135:SF2">
    <property type="entry name" value="LYSOZYME"/>
    <property type="match status" value="1"/>
</dbReference>
<dbReference type="SMART" id="SM00641">
    <property type="entry name" value="Glyco_25"/>
    <property type="match status" value="1"/>
</dbReference>
<dbReference type="AlphaFoldDB" id="A0AAF0GQ50"/>
<evidence type="ECO:0000256" key="5">
    <source>
        <dbReference type="SAM" id="SignalP"/>
    </source>
</evidence>
<dbReference type="InterPro" id="IPR008270">
    <property type="entry name" value="Glyco_hydro_25_AS"/>
</dbReference>
<dbReference type="GO" id="GO:0016998">
    <property type="term" value="P:cell wall macromolecule catabolic process"/>
    <property type="evidence" value="ECO:0007669"/>
    <property type="project" value="InterPro"/>
</dbReference>
<evidence type="ECO:0000256" key="2">
    <source>
        <dbReference type="ARBA" id="ARBA00022801"/>
    </source>
</evidence>
<dbReference type="PROSITE" id="PS00953">
    <property type="entry name" value="GLYCOSYL_HYDROL_F25_1"/>
    <property type="match status" value="1"/>
</dbReference>
<dbReference type="InterPro" id="IPR017853">
    <property type="entry name" value="GH"/>
</dbReference>
<evidence type="ECO:0000256" key="1">
    <source>
        <dbReference type="ARBA" id="ARBA00010646"/>
    </source>
</evidence>
<dbReference type="InterPro" id="IPR002053">
    <property type="entry name" value="Glyco_hydro_25"/>
</dbReference>
<dbReference type="GO" id="GO:0003796">
    <property type="term" value="F:lysozyme activity"/>
    <property type="evidence" value="ECO:0007669"/>
    <property type="project" value="UniProtKB-EC"/>
</dbReference>
<dbReference type="GO" id="GO:0016052">
    <property type="term" value="P:carbohydrate catabolic process"/>
    <property type="evidence" value="ECO:0007669"/>
    <property type="project" value="TreeGrafter"/>
</dbReference>
<evidence type="ECO:0000313" key="7">
    <source>
        <dbReference type="Proteomes" id="UP001179858"/>
    </source>
</evidence>
<dbReference type="EC" id="3.2.1.17" evidence="4"/>
<dbReference type="GO" id="GO:0009253">
    <property type="term" value="P:peptidoglycan catabolic process"/>
    <property type="evidence" value="ECO:0007669"/>
    <property type="project" value="InterPro"/>
</dbReference>
<gene>
    <name evidence="6" type="ORF">QBD03_10205</name>
</gene>
<keyword evidence="2 4" id="KW-0378">Hydrolase</keyword>
<organism evidence="6 7">
    <name type="scientific">Latilactobacillus sakei</name>
    <name type="common">Lactobacillus sakei</name>
    <dbReference type="NCBI Taxonomy" id="1599"/>
    <lineage>
        <taxon>Bacteria</taxon>
        <taxon>Bacillati</taxon>
        <taxon>Bacillota</taxon>
        <taxon>Bacilli</taxon>
        <taxon>Lactobacillales</taxon>
        <taxon>Lactobacillaceae</taxon>
        <taxon>Latilactobacillus</taxon>
    </lineage>
</organism>
<comment type="similarity">
    <text evidence="1 4">Belongs to the glycosyl hydrolase 25 family.</text>
</comment>
<name>A0AAF0GQ50_LATSK</name>
<keyword evidence="5" id="KW-0732">Signal</keyword>
<keyword evidence="3 4" id="KW-0326">Glycosidase</keyword>
<evidence type="ECO:0000256" key="3">
    <source>
        <dbReference type="ARBA" id="ARBA00023295"/>
    </source>
</evidence>
<dbReference type="EMBL" id="CP122959">
    <property type="protein sequence ID" value="WGI19086.1"/>
    <property type="molecule type" value="Genomic_DNA"/>
</dbReference>
<evidence type="ECO:0000313" key="6">
    <source>
        <dbReference type="EMBL" id="WGI19086.1"/>
    </source>
</evidence>
<evidence type="ECO:0000256" key="4">
    <source>
        <dbReference type="RuleBase" id="RU361176"/>
    </source>
</evidence>
<feature type="chain" id="PRO_5042142744" description="Lysozyme" evidence="5">
    <location>
        <begin position="27"/>
        <end position="275"/>
    </location>
</feature>
<accession>A0AAF0GQ50</accession>
<reference evidence="6" key="1">
    <citation type="submission" date="2023-04" db="EMBL/GenBank/DDBJ databases">
        <title>Novel strain of Lactilactobacillus sakei and use thereof.</title>
        <authorList>
            <person name="Kim S.Y."/>
        </authorList>
    </citation>
    <scope>NUCLEOTIDE SEQUENCE</scope>
    <source>
        <strain evidence="6">HUP1</strain>
    </source>
</reference>
<dbReference type="Proteomes" id="UP001179858">
    <property type="component" value="Chromosome"/>
</dbReference>
<dbReference type="Gene3D" id="3.20.20.80">
    <property type="entry name" value="Glycosidases"/>
    <property type="match status" value="1"/>
</dbReference>
<sequence>MKKIVTLTLGTLLLSSALLTPNMVGAASQTGHSGAITQIIINEHNNHAMGDLIKQSESTPFADESGISAAETGRPAKDFIDISSNNGSISKDEFQLMKNKYGIKGVIVKLTEGDSYRNPLAPEQIANAKAAGLKVSVYHFSWFANTQEAAEEATYFMNYAKELNLAQNTSFVNDYEAVNSSSATTNTLKFADTLKAAGFKNVYHYSSKSWFSSVLDMTKLGPKTCWVAEWPMNPTNGQLLHTENASWQWASDLYFPELGNARHFDISTDYLNAFS</sequence>
<dbReference type="InterPro" id="IPR018077">
    <property type="entry name" value="Glyco_hydro_fam25_subgr"/>
</dbReference>
<dbReference type="Pfam" id="PF01183">
    <property type="entry name" value="Glyco_hydro_25"/>
    <property type="match status" value="1"/>
</dbReference>
<proteinExistence type="inferred from homology"/>
<dbReference type="RefSeq" id="WP_280102841.1">
    <property type="nucleotide sequence ID" value="NZ_CP122959.1"/>
</dbReference>
<dbReference type="PANTHER" id="PTHR34135">
    <property type="entry name" value="LYSOZYME"/>
    <property type="match status" value="1"/>
</dbReference>
<comment type="catalytic activity">
    <reaction evidence="4">
        <text>Hydrolysis of (1-&gt;4)-beta-linkages between N-acetylmuramic acid and N-acetyl-D-glucosamine residues in a peptidoglycan and between N-acetyl-D-glucosamine residues in chitodextrins.</text>
        <dbReference type="EC" id="3.2.1.17"/>
    </reaction>
</comment>
<feature type="signal peptide" evidence="5">
    <location>
        <begin position="1"/>
        <end position="26"/>
    </location>
</feature>